<comment type="caution">
    <text evidence="5">The sequence shown here is derived from an EMBL/GenBank/DDBJ whole genome shotgun (WGS) entry which is preliminary data.</text>
</comment>
<dbReference type="InterPro" id="IPR009057">
    <property type="entry name" value="Homeodomain-like_sf"/>
</dbReference>
<sequence length="235" mass="27640">MKKTTTLPSATDEPKRRRLSPDERRREFIRKAVELFSEEGFDGGTRELARKLGVTQPLLYRYFPSKEELINEVYRAVYIDRWDPGWDTLLGDRSLPIRPRLEKFYRLYTDAIFTREWMRIYLFSGLKGLELNRWYVAMVQDRILVRIIEEYRFEAGLPAQERPAPAELELAWVLHSGIFYYGVRKYIYESPVHEDKDRVIATALDVFLEGISRVFGTNVKVRAAYARPSAGAFSR</sequence>
<dbReference type="PANTHER" id="PTHR30055">
    <property type="entry name" value="HTH-TYPE TRANSCRIPTIONAL REGULATOR RUTR"/>
    <property type="match status" value="1"/>
</dbReference>
<dbReference type="InterPro" id="IPR050109">
    <property type="entry name" value="HTH-type_TetR-like_transc_reg"/>
</dbReference>
<dbReference type="GO" id="GO:0000976">
    <property type="term" value="F:transcription cis-regulatory region binding"/>
    <property type="evidence" value="ECO:0007669"/>
    <property type="project" value="TreeGrafter"/>
</dbReference>
<feature type="compositionally biased region" description="Basic and acidic residues" evidence="3">
    <location>
        <begin position="12"/>
        <end position="22"/>
    </location>
</feature>
<dbReference type="PANTHER" id="PTHR30055:SF181">
    <property type="entry name" value="BLR6905 PROTEIN"/>
    <property type="match status" value="1"/>
</dbReference>
<dbReference type="GO" id="GO:0003700">
    <property type="term" value="F:DNA-binding transcription factor activity"/>
    <property type="evidence" value="ECO:0007669"/>
    <property type="project" value="TreeGrafter"/>
</dbReference>
<evidence type="ECO:0000313" key="6">
    <source>
        <dbReference type="Proteomes" id="UP000321085"/>
    </source>
</evidence>
<dbReference type="SUPFAM" id="SSF46689">
    <property type="entry name" value="Homeodomain-like"/>
    <property type="match status" value="1"/>
</dbReference>
<feature type="domain" description="HTH tetR-type" evidence="4">
    <location>
        <begin position="22"/>
        <end position="81"/>
    </location>
</feature>
<dbReference type="InterPro" id="IPR001647">
    <property type="entry name" value="HTH_TetR"/>
</dbReference>
<organism evidence="5 6">
    <name type="scientific">Microvirga aerophila</name>
    <dbReference type="NCBI Taxonomy" id="670291"/>
    <lineage>
        <taxon>Bacteria</taxon>
        <taxon>Pseudomonadati</taxon>
        <taxon>Pseudomonadota</taxon>
        <taxon>Alphaproteobacteria</taxon>
        <taxon>Hyphomicrobiales</taxon>
        <taxon>Methylobacteriaceae</taxon>
        <taxon>Microvirga</taxon>
    </lineage>
</organism>
<dbReference type="Pfam" id="PF00440">
    <property type="entry name" value="TetR_N"/>
    <property type="match status" value="1"/>
</dbReference>
<accession>A0A512BSR3</accession>
<dbReference type="RefSeq" id="WP_114185010.1">
    <property type="nucleotide sequence ID" value="NZ_BJYU01000034.1"/>
</dbReference>
<dbReference type="PRINTS" id="PR00455">
    <property type="entry name" value="HTHTETR"/>
</dbReference>
<keyword evidence="6" id="KW-1185">Reference proteome</keyword>
<feature type="DNA-binding region" description="H-T-H motif" evidence="2">
    <location>
        <begin position="44"/>
        <end position="63"/>
    </location>
</feature>
<evidence type="ECO:0000256" key="3">
    <source>
        <dbReference type="SAM" id="MobiDB-lite"/>
    </source>
</evidence>
<reference evidence="5 6" key="1">
    <citation type="submission" date="2019-07" db="EMBL/GenBank/DDBJ databases">
        <title>Whole genome shotgun sequence of Microvirga aerophila NBRC 106136.</title>
        <authorList>
            <person name="Hosoyama A."/>
            <person name="Uohara A."/>
            <person name="Ohji S."/>
            <person name="Ichikawa N."/>
        </authorList>
    </citation>
    <scope>NUCLEOTIDE SEQUENCE [LARGE SCALE GENOMIC DNA]</scope>
    <source>
        <strain evidence="5 6">NBRC 106136</strain>
    </source>
</reference>
<dbReference type="Gene3D" id="1.10.357.10">
    <property type="entry name" value="Tetracycline Repressor, domain 2"/>
    <property type="match status" value="1"/>
</dbReference>
<keyword evidence="1 2" id="KW-0238">DNA-binding</keyword>
<evidence type="ECO:0000259" key="4">
    <source>
        <dbReference type="PROSITE" id="PS50977"/>
    </source>
</evidence>
<name>A0A512BSR3_9HYPH</name>
<dbReference type="PROSITE" id="PS50977">
    <property type="entry name" value="HTH_TETR_2"/>
    <property type="match status" value="1"/>
</dbReference>
<evidence type="ECO:0000256" key="1">
    <source>
        <dbReference type="ARBA" id="ARBA00023125"/>
    </source>
</evidence>
<dbReference type="EMBL" id="BJYU01000034">
    <property type="protein sequence ID" value="GEO15018.1"/>
    <property type="molecule type" value="Genomic_DNA"/>
</dbReference>
<dbReference type="OrthoDB" id="7465645at2"/>
<proteinExistence type="predicted"/>
<dbReference type="AlphaFoldDB" id="A0A512BSR3"/>
<dbReference type="Proteomes" id="UP000321085">
    <property type="component" value="Unassembled WGS sequence"/>
</dbReference>
<evidence type="ECO:0000256" key="2">
    <source>
        <dbReference type="PROSITE-ProRule" id="PRU00335"/>
    </source>
</evidence>
<evidence type="ECO:0000313" key="5">
    <source>
        <dbReference type="EMBL" id="GEO15018.1"/>
    </source>
</evidence>
<gene>
    <name evidence="5" type="ORF">MAE02_27140</name>
</gene>
<feature type="region of interest" description="Disordered" evidence="3">
    <location>
        <begin position="1"/>
        <end position="22"/>
    </location>
</feature>
<protein>
    <recommendedName>
        <fullName evidence="4">HTH tetR-type domain-containing protein</fullName>
    </recommendedName>
</protein>